<dbReference type="InterPro" id="IPR005624">
    <property type="entry name" value="PduO/GlcC-like"/>
</dbReference>
<dbReference type="FunCoup" id="A5E5W8">
    <property type="interactions" value="24"/>
</dbReference>
<name>A5E5W8_LODEL</name>
<sequence>MPHEIYSYSLSDLDDLENELQFSKFNSSIAWELGVLARETCQKEYPQKPIVIDITLVSGQTLFHTAVASGAQFDNDEWIRRKYKTTFRFGKSSFYMGQKLRGKQGKSMEEAYYVSSKEYAFHGGSVPLKLVGFDNLLGALTISGLAQEEDHLMAVKILKLYTSRQK</sequence>
<evidence type="ECO:0000313" key="2">
    <source>
        <dbReference type="Proteomes" id="UP000001996"/>
    </source>
</evidence>
<dbReference type="KEGG" id="lel:PVL30_005144"/>
<accession>A5E5W8</accession>
<keyword evidence="2" id="KW-1185">Reference proteome</keyword>
<dbReference type="GeneID" id="5230881"/>
<dbReference type="Gene3D" id="3.30.450.150">
    <property type="entry name" value="Haem-degrading domain"/>
    <property type="match status" value="1"/>
</dbReference>
<dbReference type="VEuPathDB" id="FungiDB:LELG_05007"/>
<dbReference type="OMA" id="TMQEDHE"/>
<dbReference type="AlphaFoldDB" id="A5E5W8"/>
<dbReference type="InterPro" id="IPR038084">
    <property type="entry name" value="PduO/GlcC-like_sf"/>
</dbReference>
<gene>
    <name evidence="1" type="ORF">LELG_05007</name>
</gene>
<dbReference type="GO" id="GO:0006620">
    <property type="term" value="P:post-translational protein targeting to endoplasmic reticulum membrane"/>
    <property type="evidence" value="ECO:0007669"/>
    <property type="project" value="EnsemblFungi"/>
</dbReference>
<dbReference type="PIRSF" id="PIRSF008757">
    <property type="entry name" value="UCP008757"/>
    <property type="match status" value="1"/>
</dbReference>
<proteinExistence type="predicted"/>
<dbReference type="InParanoid" id="A5E5W8"/>
<dbReference type="Pfam" id="PF03928">
    <property type="entry name" value="HbpS-like"/>
    <property type="match status" value="1"/>
</dbReference>
<dbReference type="GO" id="GO:0072380">
    <property type="term" value="C:TRC complex"/>
    <property type="evidence" value="ECO:0007669"/>
    <property type="project" value="EnsemblFungi"/>
</dbReference>
<dbReference type="HOGENOM" id="CLU_101036_1_1_1"/>
<dbReference type="InterPro" id="IPR010371">
    <property type="entry name" value="YBR137W-like"/>
</dbReference>
<protein>
    <recommendedName>
        <fullName evidence="3">Heme-degrading domain-containing protein</fullName>
    </recommendedName>
</protein>
<organism evidence="1 2">
    <name type="scientific">Lodderomyces elongisporus (strain ATCC 11503 / CBS 2605 / JCM 1781 / NBRC 1676 / NRRL YB-4239)</name>
    <name type="common">Yeast</name>
    <name type="synonym">Saccharomyces elongisporus</name>
    <dbReference type="NCBI Taxonomy" id="379508"/>
    <lineage>
        <taxon>Eukaryota</taxon>
        <taxon>Fungi</taxon>
        <taxon>Dikarya</taxon>
        <taxon>Ascomycota</taxon>
        <taxon>Saccharomycotina</taxon>
        <taxon>Pichiomycetes</taxon>
        <taxon>Debaryomycetaceae</taxon>
        <taxon>Candida/Lodderomyces clade</taxon>
        <taxon>Lodderomyces</taxon>
    </lineage>
</organism>
<dbReference type="Proteomes" id="UP000001996">
    <property type="component" value="Unassembled WGS sequence"/>
</dbReference>
<evidence type="ECO:0008006" key="3">
    <source>
        <dbReference type="Google" id="ProtNLM"/>
    </source>
</evidence>
<dbReference type="SUPFAM" id="SSF143744">
    <property type="entry name" value="GlcG-like"/>
    <property type="match status" value="1"/>
</dbReference>
<dbReference type="RefSeq" id="XP_001523591.1">
    <property type="nucleotide sequence ID" value="XM_001523541.1"/>
</dbReference>
<dbReference type="eggNOG" id="ENOG502S03S">
    <property type="taxonomic scope" value="Eukaryota"/>
</dbReference>
<dbReference type="OrthoDB" id="2209940at2759"/>
<evidence type="ECO:0000313" key="1">
    <source>
        <dbReference type="EMBL" id="EDK46826.1"/>
    </source>
</evidence>
<reference evidence="1 2" key="1">
    <citation type="journal article" date="2009" name="Nature">
        <title>Evolution of pathogenicity and sexual reproduction in eight Candida genomes.</title>
        <authorList>
            <person name="Butler G."/>
            <person name="Rasmussen M.D."/>
            <person name="Lin M.F."/>
            <person name="Santos M.A."/>
            <person name="Sakthikumar S."/>
            <person name="Munro C.A."/>
            <person name="Rheinbay E."/>
            <person name="Grabherr M."/>
            <person name="Forche A."/>
            <person name="Reedy J.L."/>
            <person name="Agrafioti I."/>
            <person name="Arnaud M.B."/>
            <person name="Bates S."/>
            <person name="Brown A.J."/>
            <person name="Brunke S."/>
            <person name="Costanzo M.C."/>
            <person name="Fitzpatrick D.A."/>
            <person name="de Groot P.W."/>
            <person name="Harris D."/>
            <person name="Hoyer L.L."/>
            <person name="Hube B."/>
            <person name="Klis F.M."/>
            <person name="Kodira C."/>
            <person name="Lennard N."/>
            <person name="Logue M.E."/>
            <person name="Martin R."/>
            <person name="Neiman A.M."/>
            <person name="Nikolaou E."/>
            <person name="Quail M.A."/>
            <person name="Quinn J."/>
            <person name="Santos M.C."/>
            <person name="Schmitzberger F.F."/>
            <person name="Sherlock G."/>
            <person name="Shah P."/>
            <person name="Silverstein K.A."/>
            <person name="Skrzypek M.S."/>
            <person name="Soll D."/>
            <person name="Staggs R."/>
            <person name="Stansfield I."/>
            <person name="Stumpf M.P."/>
            <person name="Sudbery P.E."/>
            <person name="Srikantha T."/>
            <person name="Zeng Q."/>
            <person name="Berman J."/>
            <person name="Berriman M."/>
            <person name="Heitman J."/>
            <person name="Gow N.A."/>
            <person name="Lorenz M.C."/>
            <person name="Birren B.W."/>
            <person name="Kellis M."/>
            <person name="Cuomo C.A."/>
        </authorList>
    </citation>
    <scope>NUCLEOTIDE SEQUENCE [LARGE SCALE GENOMIC DNA]</scope>
    <source>
        <strain evidence="2">ATCC 11503 / BCRC 21390 / CBS 2605 / JCM 1781 / NBRC 1676 / NRRL YB-4239</strain>
    </source>
</reference>
<dbReference type="PANTHER" id="PTHR28255">
    <property type="match status" value="1"/>
</dbReference>
<dbReference type="EMBL" id="CH981531">
    <property type="protein sequence ID" value="EDK46826.1"/>
    <property type="molecule type" value="Genomic_DNA"/>
</dbReference>
<dbReference type="PANTHER" id="PTHR28255:SF1">
    <property type="entry name" value="UPF0303 PROTEIN YBR137W"/>
    <property type="match status" value="1"/>
</dbReference>